<keyword evidence="2" id="KW-0472">Membrane</keyword>
<dbReference type="Pfam" id="PF07494">
    <property type="entry name" value="Reg_prop"/>
    <property type="match status" value="1"/>
</dbReference>
<evidence type="ECO:0000313" key="4">
    <source>
        <dbReference type="Proteomes" id="UP000284379"/>
    </source>
</evidence>
<dbReference type="Proteomes" id="UP000284379">
    <property type="component" value="Unassembled WGS sequence"/>
</dbReference>
<proteinExistence type="predicted"/>
<dbReference type="SUPFAM" id="SSF63829">
    <property type="entry name" value="Calcium-dependent phosphotriesterase"/>
    <property type="match status" value="1"/>
</dbReference>
<keyword evidence="1" id="KW-0597">Phosphoprotein</keyword>
<keyword evidence="2" id="KW-1133">Transmembrane helix</keyword>
<dbReference type="Gene3D" id="3.30.565.10">
    <property type="entry name" value="Histidine kinase-like ATPase, C-terminal domain"/>
    <property type="match status" value="1"/>
</dbReference>
<dbReference type="InterPro" id="IPR013783">
    <property type="entry name" value="Ig-like_fold"/>
</dbReference>
<sequence length="909" mass="104212">MKYALFIVIMMYGLVCNAGICKHVSGNGETDNRSIFRIQQDVCGYMWFLTYNGINRYDGTSLKHYDLQADNDSIDFYSVNSELFIDSKKELWVLTRDGYLLSYNRSCDRFEGYSDFRKHMEGTFMFLTLDSLDNFWFCSKDELYVCYLPTKAVCRIQHTLGDITGILPVGNSQYYLSSDRGVFSFSLLDESITNISQELSGGHCKQIYNLFYSPKWHNLVIVDRSQGINIFDCDNGELLCSHKSWKDLRVNNLKLLGEDNLLIATDGVGVFQMNMENYQITPFLDTDIGKEMGIRSNRIADLYVDEYQRLWVADFPDGITMYTPPGQERYKWFRHIEGNNQSLLNDRVNAVLRDSEGHIWFATDKGVCCYSPETHQWQELTSNLPCKLYTSLCELPSGDICVANYMHGLFLIRKDEMEIGDKFADAISANVVFPKDDTYVWIGTDCGLYLLNGKTQEWKRIKLPVSSQPFIRSLYQDEYGKLYVGTGGKGLLIINQEEDQTEIYASEYIRDISLIVPDGDCMLIGTGKELYNFNPANKEFHLLLGGIDNLTSGSSLRDGILMLGTSMGAFRFDKQASFSLNGIHPYLYLDNFSILHQLITTTTKNTPLNHALNYTKVLNLGYDQNTFSFTAATINYDASELILYSWKLNNRKWTPPTRKNLISFSNLTLGEHLVSVRAVSAQNGNPISQRNMRVIIHPPLWQTRGAFLCYGILIVLLGFLFVYVWLVWRQRNLSRETVKVFVSATRDVCMPLTLIKNPLENLCRQYSSDTLKNILQQIKGIDSMFTNLVTVGRITSHPRRLSLLETELNTYLGETIESISSSVKQKKIKLHWEGTPDFAHVWIDKEKMTAILQGLLEMIVDCMNEGESIEIVTVYTLRNWKIKLEFTDNDCVKKKCYITKKGRKLTHLA</sequence>
<dbReference type="InterPro" id="IPR011043">
    <property type="entry name" value="Gal_Oxase/kelch_b-propeller"/>
</dbReference>
<evidence type="ECO:0008006" key="5">
    <source>
        <dbReference type="Google" id="ProtNLM"/>
    </source>
</evidence>
<evidence type="ECO:0000256" key="1">
    <source>
        <dbReference type="ARBA" id="ARBA00022553"/>
    </source>
</evidence>
<dbReference type="SUPFAM" id="SSF50965">
    <property type="entry name" value="Galactose oxidase, central domain"/>
    <property type="match status" value="1"/>
</dbReference>
<dbReference type="InterPro" id="IPR036890">
    <property type="entry name" value="HATPase_C_sf"/>
</dbReference>
<accession>A0A413VQJ5</accession>
<dbReference type="PANTHER" id="PTHR43547:SF2">
    <property type="entry name" value="HYBRID SIGNAL TRANSDUCTION HISTIDINE KINASE C"/>
    <property type="match status" value="1"/>
</dbReference>
<dbReference type="RefSeq" id="WP_122201303.1">
    <property type="nucleotide sequence ID" value="NZ_CABJFV010000005.1"/>
</dbReference>
<dbReference type="Gene3D" id="2.60.40.10">
    <property type="entry name" value="Immunoglobulins"/>
    <property type="match status" value="1"/>
</dbReference>
<dbReference type="EMBL" id="QSGO01000005">
    <property type="protein sequence ID" value="RHB35829.1"/>
    <property type="molecule type" value="Genomic_DNA"/>
</dbReference>
<evidence type="ECO:0000313" key="3">
    <source>
        <dbReference type="EMBL" id="RHB35829.1"/>
    </source>
</evidence>
<reference evidence="3 4" key="1">
    <citation type="submission" date="2018-08" db="EMBL/GenBank/DDBJ databases">
        <title>A genome reference for cultivated species of the human gut microbiota.</title>
        <authorList>
            <person name="Zou Y."/>
            <person name="Xue W."/>
            <person name="Luo G."/>
        </authorList>
    </citation>
    <scope>NUCLEOTIDE SEQUENCE [LARGE SCALE GENOMIC DNA]</scope>
    <source>
        <strain evidence="3 4">AM40-30BH</strain>
    </source>
</reference>
<dbReference type="PANTHER" id="PTHR43547">
    <property type="entry name" value="TWO-COMPONENT HISTIDINE KINASE"/>
    <property type="match status" value="1"/>
</dbReference>
<dbReference type="Gene3D" id="2.130.10.10">
    <property type="entry name" value="YVTN repeat-like/Quinoprotein amine dehydrogenase"/>
    <property type="match status" value="3"/>
</dbReference>
<gene>
    <name evidence="3" type="ORF">DW888_08230</name>
</gene>
<organism evidence="3 4">
    <name type="scientific">Bacteroides nordii</name>
    <dbReference type="NCBI Taxonomy" id="291645"/>
    <lineage>
        <taxon>Bacteria</taxon>
        <taxon>Pseudomonadati</taxon>
        <taxon>Bacteroidota</taxon>
        <taxon>Bacteroidia</taxon>
        <taxon>Bacteroidales</taxon>
        <taxon>Bacteroidaceae</taxon>
        <taxon>Bacteroides</taxon>
    </lineage>
</organism>
<name>A0A413VQJ5_9BACE</name>
<feature type="transmembrane region" description="Helical" evidence="2">
    <location>
        <begin position="705"/>
        <end position="728"/>
    </location>
</feature>
<dbReference type="GO" id="GO:0000155">
    <property type="term" value="F:phosphorelay sensor kinase activity"/>
    <property type="evidence" value="ECO:0007669"/>
    <property type="project" value="TreeGrafter"/>
</dbReference>
<dbReference type="InterPro" id="IPR011110">
    <property type="entry name" value="Reg_prop"/>
</dbReference>
<keyword evidence="2" id="KW-0812">Transmembrane</keyword>
<protein>
    <recommendedName>
        <fullName evidence="5">Hybrid sensor histidine kinase/response regulator</fullName>
    </recommendedName>
</protein>
<evidence type="ECO:0000256" key="2">
    <source>
        <dbReference type="SAM" id="Phobius"/>
    </source>
</evidence>
<dbReference type="InterPro" id="IPR015943">
    <property type="entry name" value="WD40/YVTN_repeat-like_dom_sf"/>
</dbReference>
<comment type="caution">
    <text evidence="3">The sequence shown here is derived from an EMBL/GenBank/DDBJ whole genome shotgun (WGS) entry which is preliminary data.</text>
</comment>
<dbReference type="AlphaFoldDB" id="A0A413VQJ5"/>